<dbReference type="eggNOG" id="COG1825">
    <property type="taxonomic scope" value="Bacteria"/>
</dbReference>
<comment type="subunit">
    <text evidence="5">Part of the 50S ribosomal subunit; part of the 5S rRNA/L5/L18/L25 subcomplex. Contacts the 5S rRNA. Binds to the 5S rRNA independently of L5 and L18.</text>
</comment>
<sequence>MGIPLTVEARATRTKRELRELRGQGKVPGVIYGSGLAGPTLIALAERDLLPLLRTHPNAVLDVAVPGGLKEPVVISEVQRDPLSHQVVHIDLHQINMNEKLKTHVRLEVTGDSTGVREGGILTLMLHELEIECLPNQLPEVIEINVASLGVGENLLVSDLTLPAGVTVRSDADQVVVTILAPQKELSAEEAEAQAVEAHEAEARSKEAKMQEVKTGVGGQPAQVGGS</sequence>
<dbReference type="Gene3D" id="2.170.120.20">
    <property type="entry name" value="Ribosomal protein L25, beta domain"/>
    <property type="match status" value="1"/>
</dbReference>
<evidence type="ECO:0000313" key="10">
    <source>
        <dbReference type="Proteomes" id="UP000005387"/>
    </source>
</evidence>
<dbReference type="GO" id="GO:0006412">
    <property type="term" value="P:translation"/>
    <property type="evidence" value="ECO:0007669"/>
    <property type="project" value="UniProtKB-UniRule"/>
</dbReference>
<organism evidence="9 10">
    <name type="scientific">Paenibacillus curdlanolyticus YK9</name>
    <dbReference type="NCBI Taxonomy" id="717606"/>
    <lineage>
        <taxon>Bacteria</taxon>
        <taxon>Bacillati</taxon>
        <taxon>Bacillota</taxon>
        <taxon>Bacilli</taxon>
        <taxon>Bacillales</taxon>
        <taxon>Paenibacillaceae</taxon>
        <taxon>Paenibacillus</taxon>
    </lineage>
</organism>
<keyword evidence="3 5" id="KW-0689">Ribosomal protein</keyword>
<dbReference type="HAMAP" id="MF_01334">
    <property type="entry name" value="Ribosomal_bL25_CTC"/>
    <property type="match status" value="1"/>
</dbReference>
<proteinExistence type="inferred from homology"/>
<name>E0I7E3_9BACL</name>
<feature type="domain" description="Large ribosomal subunit protein bL25 beta" evidence="8">
    <location>
        <begin position="100"/>
        <end position="183"/>
    </location>
</feature>
<keyword evidence="4 5" id="KW-0687">Ribonucleoprotein</keyword>
<feature type="domain" description="Large ribosomal subunit protein bL25 L25" evidence="7">
    <location>
        <begin position="5"/>
        <end position="92"/>
    </location>
</feature>
<evidence type="ECO:0000256" key="3">
    <source>
        <dbReference type="ARBA" id="ARBA00022980"/>
    </source>
</evidence>
<dbReference type="InterPro" id="IPR037121">
    <property type="entry name" value="Ribosomal_bL25_C"/>
</dbReference>
<dbReference type="InterPro" id="IPR020057">
    <property type="entry name" value="Ribosomal_bL25_b-dom"/>
</dbReference>
<dbReference type="InterPro" id="IPR011035">
    <property type="entry name" value="Ribosomal_bL25/Gln-tRNA_synth"/>
</dbReference>
<dbReference type="GO" id="GO:0022625">
    <property type="term" value="C:cytosolic large ribosomal subunit"/>
    <property type="evidence" value="ECO:0007669"/>
    <property type="project" value="TreeGrafter"/>
</dbReference>
<gene>
    <name evidence="5" type="primary">rplY</name>
    <name evidence="5" type="synonym">ctc</name>
    <name evidence="9" type="ORF">PaecuDRAFT_1567</name>
</gene>
<dbReference type="GO" id="GO:0003735">
    <property type="term" value="F:structural constituent of ribosome"/>
    <property type="evidence" value="ECO:0007669"/>
    <property type="project" value="InterPro"/>
</dbReference>
<dbReference type="Gene3D" id="2.40.240.10">
    <property type="entry name" value="Ribosomal Protein L25, Chain P"/>
    <property type="match status" value="1"/>
</dbReference>
<dbReference type="OrthoDB" id="9790002at2"/>
<comment type="similarity">
    <text evidence="5">Belongs to the bacterial ribosomal protein bL25 family. CTC subfamily.</text>
</comment>
<evidence type="ECO:0000256" key="6">
    <source>
        <dbReference type="SAM" id="MobiDB-lite"/>
    </source>
</evidence>
<dbReference type="InterPro" id="IPR001021">
    <property type="entry name" value="Ribosomal_bL25_long"/>
</dbReference>
<comment type="function">
    <text evidence="5">This is one of the proteins that binds to the 5S RNA in the ribosome where it forms part of the central protuberance.</text>
</comment>
<keyword evidence="10" id="KW-1185">Reference proteome</keyword>
<dbReference type="SUPFAM" id="SSF50715">
    <property type="entry name" value="Ribosomal protein L25-like"/>
    <property type="match status" value="1"/>
</dbReference>
<dbReference type="AlphaFoldDB" id="E0I7E3"/>
<dbReference type="CDD" id="cd00495">
    <property type="entry name" value="Ribosomal_L25_TL5_CTC"/>
    <property type="match status" value="1"/>
</dbReference>
<evidence type="ECO:0000256" key="4">
    <source>
        <dbReference type="ARBA" id="ARBA00023274"/>
    </source>
</evidence>
<evidence type="ECO:0000259" key="7">
    <source>
        <dbReference type="Pfam" id="PF01386"/>
    </source>
</evidence>
<dbReference type="InterPro" id="IPR029751">
    <property type="entry name" value="Ribosomal_L25_dom"/>
</dbReference>
<feature type="region of interest" description="Disordered" evidence="6">
    <location>
        <begin position="190"/>
        <end position="227"/>
    </location>
</feature>
<evidence type="ECO:0000256" key="1">
    <source>
        <dbReference type="ARBA" id="ARBA00022730"/>
    </source>
</evidence>
<evidence type="ECO:0000256" key="5">
    <source>
        <dbReference type="HAMAP-Rule" id="MF_01334"/>
    </source>
</evidence>
<keyword evidence="1 5" id="KW-0699">rRNA-binding</keyword>
<dbReference type="RefSeq" id="WP_006037578.1">
    <property type="nucleotide sequence ID" value="NZ_AEDD01000003.1"/>
</dbReference>
<dbReference type="EMBL" id="AEDD01000003">
    <property type="protein sequence ID" value="EFM11959.1"/>
    <property type="molecule type" value="Genomic_DNA"/>
</dbReference>
<dbReference type="Proteomes" id="UP000005387">
    <property type="component" value="Unassembled WGS sequence"/>
</dbReference>
<dbReference type="InterPro" id="IPR020930">
    <property type="entry name" value="Ribosomal_uL5_bac-type"/>
</dbReference>
<keyword evidence="2 5" id="KW-0694">RNA-binding</keyword>
<protein>
    <recommendedName>
        <fullName evidence="5">Large ribosomal subunit protein bL25</fullName>
    </recommendedName>
    <alternativeName>
        <fullName evidence="5">General stress protein CTC</fullName>
    </alternativeName>
</protein>
<accession>E0I7E3</accession>
<dbReference type="NCBIfam" id="TIGR00731">
    <property type="entry name" value="bL25_bact_ctc"/>
    <property type="match status" value="1"/>
</dbReference>
<evidence type="ECO:0000256" key="2">
    <source>
        <dbReference type="ARBA" id="ARBA00022884"/>
    </source>
</evidence>
<reference evidence="9 10" key="1">
    <citation type="submission" date="2010-07" db="EMBL/GenBank/DDBJ databases">
        <title>The draft genome of Paenibacillus curdlanolyticus YK9.</title>
        <authorList>
            <consortium name="US DOE Joint Genome Institute (JGI-PGF)"/>
            <person name="Lucas S."/>
            <person name="Copeland A."/>
            <person name="Lapidus A."/>
            <person name="Cheng J.-F."/>
            <person name="Bruce D."/>
            <person name="Goodwin L."/>
            <person name="Pitluck S."/>
            <person name="Land M.L."/>
            <person name="Hauser L."/>
            <person name="Chang Y.-J."/>
            <person name="Jeffries C."/>
            <person name="Anderson I.J."/>
            <person name="Johnson E."/>
            <person name="Loganathan U."/>
            <person name="Mulhopadhyay B."/>
            <person name="Kyrpides N."/>
            <person name="Woyke T.J."/>
        </authorList>
    </citation>
    <scope>NUCLEOTIDE SEQUENCE [LARGE SCALE GENOMIC DNA]</scope>
    <source>
        <strain evidence="9 10">YK9</strain>
    </source>
</reference>
<dbReference type="InterPro" id="IPR020056">
    <property type="entry name" value="Rbsml_bL25/Gln-tRNA_synth_N"/>
</dbReference>
<dbReference type="PANTHER" id="PTHR33284:SF1">
    <property type="entry name" value="RIBOSOMAL PROTEIN L25_GLN-TRNA SYNTHETASE, ANTI-CODON-BINDING DOMAIN-CONTAINING PROTEIN"/>
    <property type="match status" value="1"/>
</dbReference>
<dbReference type="Pfam" id="PF14693">
    <property type="entry name" value="Ribosomal_TL5_C"/>
    <property type="match status" value="1"/>
</dbReference>
<dbReference type="PANTHER" id="PTHR33284">
    <property type="entry name" value="RIBOSOMAL PROTEIN L25/GLN-TRNA SYNTHETASE, ANTI-CODON-BINDING DOMAIN-CONTAINING PROTEIN"/>
    <property type="match status" value="1"/>
</dbReference>
<evidence type="ECO:0000313" key="9">
    <source>
        <dbReference type="EMBL" id="EFM11959.1"/>
    </source>
</evidence>
<dbReference type="GO" id="GO:0008097">
    <property type="term" value="F:5S rRNA binding"/>
    <property type="evidence" value="ECO:0007669"/>
    <property type="project" value="InterPro"/>
</dbReference>
<dbReference type="Pfam" id="PF01386">
    <property type="entry name" value="Ribosomal_L25p"/>
    <property type="match status" value="1"/>
</dbReference>
<dbReference type="STRING" id="717606.PaecuDRAFT_1567"/>
<feature type="compositionally biased region" description="Basic and acidic residues" evidence="6">
    <location>
        <begin position="197"/>
        <end position="212"/>
    </location>
</feature>
<evidence type="ECO:0000259" key="8">
    <source>
        <dbReference type="Pfam" id="PF14693"/>
    </source>
</evidence>